<protein>
    <submittedName>
        <fullName evidence="9">General transcription factor 3C polypeptide 1 isoform X1</fullName>
    </submittedName>
</protein>
<dbReference type="PANTHER" id="PTHR15180">
    <property type="entry name" value="GENERAL TRANSCRIPTION FACTOR 3C POLYPEPTIDE 1"/>
    <property type="match status" value="1"/>
</dbReference>
<dbReference type="Proteomes" id="UP000694846">
    <property type="component" value="Unplaced"/>
</dbReference>
<feature type="domain" description="B-block binding subunit of TFIIIC" evidence="7">
    <location>
        <begin position="173"/>
        <end position="239"/>
    </location>
</feature>
<dbReference type="Pfam" id="PF04182">
    <property type="entry name" value="B-block_TFIIIC"/>
    <property type="match status" value="1"/>
</dbReference>
<dbReference type="InterPro" id="IPR007309">
    <property type="entry name" value="TFIIIC_Bblock-bd"/>
</dbReference>
<evidence type="ECO:0000313" key="9">
    <source>
        <dbReference type="RefSeq" id="XP_025417509.1"/>
    </source>
</evidence>
<gene>
    <name evidence="9" type="primary">LOC112688496</name>
</gene>
<evidence type="ECO:0000256" key="1">
    <source>
        <dbReference type="ARBA" id="ARBA00004123"/>
    </source>
</evidence>
<keyword evidence="8" id="KW-1185">Reference proteome</keyword>
<dbReference type="PANTHER" id="PTHR15180:SF1">
    <property type="entry name" value="GENERAL TRANSCRIPTION FACTOR 3C POLYPEPTIDE 1"/>
    <property type="match status" value="1"/>
</dbReference>
<accession>A0A8B8G2P7</accession>
<keyword evidence="5" id="KW-0539">Nucleus</keyword>
<sequence length="1750" mass="204257">MQQFQKDFSSIILDEIALEGLDGITIEALCKRLLNNFDWPLKPIDDSVKKIIWSFVVCLKDVEFYRLKTPRDPLIIFNRYDYIHSEFGSLYEPKNIPKDIYPNHPVEDGLIMGSCKDYFTRFNLGSFPRKISVEEAEKRWGRCLVIVAKQEVRTKILIPEDKRTNTYISIRYYLILERIGRSRYLGEGSFGTNSLRTVFPDSKVLSYIRNRLCDYGLIKNQALAFAGGSNQVANRIVISSLEKFFVKRQTTIDVIVSKIVDYLKTQPNSLASYDQIKAVCNIKLSKTFKQPQVKKCCDTNVILKYRDLYPNATESEYLYKKEPRKEKLIRCIKLKDLVDKDNSEKEHEKKIVVEGPSGREFKQDCSYERQILRWIEKHGVKGVTLSEISRAFRFTTDGSAEGVLKKLTSLNYLTKSYCDRGRTKVFSYIANSCNNVHDNDIEMEDLSTLKKENVDIEKDFIAENNLLTNSTLNAIENISIENSNKPAQSNLDYENHDSSQILETSENVESINQTLNKTLINIPPQKENNKQCDIEHAVTRVMELEYCKSVYENARQSISLTDRFYFRRNIIFKMFLTENLISLLNIKKTIIETEKKNPKFIGTLDIKTLVKIIGYFEKKKKLKSVQYRVTYETKTVNYSFVGTPSVDFTNPDTISYMNSFLNRFNNSMKATKANKKWNLVVQKSPEPKINISELKLPRFMKMRSLHEYLYYLVYDHPGDSLLNACDETEAMVSRYRSDISNGENAQLPKVYYPSVSWKMFVPPLPKYPKYPDGWFFVSDIIHHMPLELMLKIVNFNKSKVNLDKLVNYATHPVFKYLPLMTLSSEVLSMLSQGLKKHIRNTLNVLRLLCTIGLIQFGEKTNKDTELIFAYLNRRASLFNTVRSNPGYYRISDMEYEQRFYEFFSNYELETFWLDTWYFCTNTPLGYRMSNVSNKPKRREIIERSKISIEEACVSRDVLEAVNRDDGKIPGDNKGAAGFDSHLFAHLARNWSIKKNSSSISHARRKTKLNLLLMQRVKKHNSRKKNEKKKTEVTKNQYKMRFKWTPVEDQLLLFWKLGTMVIKQVKSQAYLSYGIKDIIRSILGKYYRSKSIDNYLRRIRYLMRFSSIESHVNTLYDELKVDNEIENIFKSDIEKQHELYNAKKYKAMRDLIVINIKQFMMILRERGITIDTQCVKNKKKNTTILQPIDIKQEFDTVCSSSMFMSDELDVDLNYTDTIGNQQDYVPETNYIFTVNEIFTSVVSSLIHSSLSNQSNDPRISLSYLQAFKQYPDDILKQSFNAIKDGNIITCSQYHKESLQILLSTSHIIQSKTYDYGSKFFSTLVGNTDVGRYKDAYIAYSGIKEDLFRCKMLLLYPSSGLCSTLTSLSLMNIVDVSLEFDQKYLEYMPNENLDEESKCLKNTLKRMRSRHFDLLSTSNDSVEYIKIITSVTKQLKNYQVICKLKQPLQKIEEEIDFVSKRLFSRPTFEPVLETIDGLNVLCKRILEFCSTKEQFGASQRDINRHFEDLSLGVLASSLRYLIDKNLILRAGVEVPAYVHYRYADLWLVKIPSVNSSKCYNSAIIEDENKLLSELSEDTESMGPPFKRMREERPKTNVTTETMDRIKIFPWTRLDLKINKECLEKYLNSVLSKIIVKPGIYLKTLKKDYYPIIHPIHVRELVEVLIYIIFNFFSIVISVFFHQMLEVMKCIKMIYIKNIRKPSFFSEPSPLSHKLMFSDVKGLEDESFIMLEPTIDCEIRFGYFSSKFSCYEK</sequence>
<dbReference type="GO" id="GO:0000127">
    <property type="term" value="C:transcription factor TFIIIC complex"/>
    <property type="evidence" value="ECO:0007669"/>
    <property type="project" value="InterPro"/>
</dbReference>
<feature type="transmembrane region" description="Helical" evidence="6">
    <location>
        <begin position="1661"/>
        <end position="1682"/>
    </location>
</feature>
<evidence type="ECO:0000256" key="4">
    <source>
        <dbReference type="ARBA" id="ARBA00023163"/>
    </source>
</evidence>
<evidence type="ECO:0000259" key="7">
    <source>
        <dbReference type="Pfam" id="PF04182"/>
    </source>
</evidence>
<keyword evidence="6" id="KW-1133">Transmembrane helix</keyword>
<keyword evidence="4" id="KW-0804">Transcription</keyword>
<evidence type="ECO:0000256" key="5">
    <source>
        <dbReference type="ARBA" id="ARBA00023242"/>
    </source>
</evidence>
<keyword evidence="3" id="KW-0238">DNA-binding</keyword>
<keyword evidence="6" id="KW-0812">Transmembrane</keyword>
<comment type="subcellular location">
    <subcellularLocation>
        <location evidence="1">Nucleus</location>
    </subcellularLocation>
</comment>
<keyword evidence="2" id="KW-0597">Phosphoprotein</keyword>
<evidence type="ECO:0000256" key="3">
    <source>
        <dbReference type="ARBA" id="ARBA00023125"/>
    </source>
</evidence>
<reference evidence="9" key="1">
    <citation type="submission" date="2025-08" db="UniProtKB">
        <authorList>
            <consortium name="RefSeq"/>
        </authorList>
    </citation>
    <scope>IDENTIFICATION</scope>
    <source>
        <tissue evidence="9">Whole body</tissue>
    </source>
</reference>
<dbReference type="GO" id="GO:0042791">
    <property type="term" value="P:5S class rRNA transcription by RNA polymerase III"/>
    <property type="evidence" value="ECO:0007669"/>
    <property type="project" value="TreeGrafter"/>
</dbReference>
<dbReference type="InterPro" id="IPR044210">
    <property type="entry name" value="Tfc3-like"/>
</dbReference>
<name>A0A8B8G2P7_9HEMI</name>
<evidence type="ECO:0000256" key="6">
    <source>
        <dbReference type="SAM" id="Phobius"/>
    </source>
</evidence>
<dbReference type="GeneID" id="112688496"/>
<dbReference type="GO" id="GO:0003677">
    <property type="term" value="F:DNA binding"/>
    <property type="evidence" value="ECO:0007669"/>
    <property type="project" value="UniProtKB-KW"/>
</dbReference>
<evidence type="ECO:0000256" key="2">
    <source>
        <dbReference type="ARBA" id="ARBA00022553"/>
    </source>
</evidence>
<dbReference type="GO" id="GO:0005634">
    <property type="term" value="C:nucleus"/>
    <property type="evidence" value="ECO:0007669"/>
    <property type="project" value="UniProtKB-SubCell"/>
</dbReference>
<evidence type="ECO:0000313" key="8">
    <source>
        <dbReference type="Proteomes" id="UP000694846"/>
    </source>
</evidence>
<dbReference type="OrthoDB" id="68020at2759"/>
<organism evidence="8 9">
    <name type="scientific">Sipha flava</name>
    <name type="common">yellow sugarcane aphid</name>
    <dbReference type="NCBI Taxonomy" id="143950"/>
    <lineage>
        <taxon>Eukaryota</taxon>
        <taxon>Metazoa</taxon>
        <taxon>Ecdysozoa</taxon>
        <taxon>Arthropoda</taxon>
        <taxon>Hexapoda</taxon>
        <taxon>Insecta</taxon>
        <taxon>Pterygota</taxon>
        <taxon>Neoptera</taxon>
        <taxon>Paraneoptera</taxon>
        <taxon>Hemiptera</taxon>
        <taxon>Sternorrhyncha</taxon>
        <taxon>Aphidomorpha</taxon>
        <taxon>Aphidoidea</taxon>
        <taxon>Aphididae</taxon>
        <taxon>Sipha</taxon>
    </lineage>
</organism>
<dbReference type="GO" id="GO:0006384">
    <property type="term" value="P:transcription initiation at RNA polymerase III promoter"/>
    <property type="evidence" value="ECO:0007669"/>
    <property type="project" value="InterPro"/>
</dbReference>
<proteinExistence type="predicted"/>
<keyword evidence="6" id="KW-0472">Membrane</keyword>
<dbReference type="RefSeq" id="XP_025417509.1">
    <property type="nucleotide sequence ID" value="XM_025561724.1"/>
</dbReference>